<dbReference type="GO" id="GO:0016020">
    <property type="term" value="C:membrane"/>
    <property type="evidence" value="ECO:0007669"/>
    <property type="project" value="UniProtKB-SubCell"/>
</dbReference>
<accession>A0A1Y1Y105</accession>
<evidence type="ECO:0008006" key="8">
    <source>
        <dbReference type="Google" id="ProtNLM"/>
    </source>
</evidence>
<name>A0A1Y1Y105_9FUNG</name>
<keyword evidence="3 5" id="KW-1133">Transmembrane helix</keyword>
<feature type="transmembrane region" description="Helical" evidence="5">
    <location>
        <begin position="49"/>
        <end position="68"/>
    </location>
</feature>
<dbReference type="InterPro" id="IPR008521">
    <property type="entry name" value="Mg_trans_NIPA"/>
</dbReference>
<evidence type="ECO:0000256" key="1">
    <source>
        <dbReference type="ARBA" id="ARBA00004141"/>
    </source>
</evidence>
<dbReference type="OrthoDB" id="165382at2759"/>
<sequence length="318" mass="35321">MPDSTALNYIIGFAVSLCASIIDAFGTNLMKRDHSRNAALPPEQRKHEFLRWGWLLGLFCYVGSQVIGSTIALNFLRTQWVAPLGSIALIFNFIFARLLVGTPITRNDLYGTAIVICSVVWVVVFGGLRNGDDCITIGAFVFAIITKRRLSKKQENWLVKPSEEIRLHRLVGISFACIGGLFASETLLLAKSGIRLLVISLSTKNQFTDALSICIVIGLIFTAVIQLYCLNSALKFANSVVVIPLFYCFYTCVGLLNTCVYLDQFETYPWWVLLLVLLGVIALVFGVRLLSKSRDDDQAYMSVPDAEQNTFAMTQCTD</sequence>
<comment type="subcellular location">
    <subcellularLocation>
        <location evidence="1">Membrane</location>
        <topology evidence="1">Multi-pass membrane protein</topology>
    </subcellularLocation>
</comment>
<evidence type="ECO:0000256" key="5">
    <source>
        <dbReference type="SAM" id="Phobius"/>
    </source>
</evidence>
<feature type="transmembrane region" description="Helical" evidence="5">
    <location>
        <begin position="6"/>
        <end position="29"/>
    </location>
</feature>
<reference evidence="6 7" key="1">
    <citation type="submission" date="2016-07" db="EMBL/GenBank/DDBJ databases">
        <title>Pervasive Adenine N6-methylation of Active Genes in Fungi.</title>
        <authorList>
            <consortium name="DOE Joint Genome Institute"/>
            <person name="Mondo S.J."/>
            <person name="Dannebaum R.O."/>
            <person name="Kuo R.C."/>
            <person name="Labutti K."/>
            <person name="Haridas S."/>
            <person name="Kuo A."/>
            <person name="Salamov A."/>
            <person name="Ahrendt S.R."/>
            <person name="Lipzen A."/>
            <person name="Sullivan W."/>
            <person name="Andreopoulos W.B."/>
            <person name="Clum A."/>
            <person name="Lindquist E."/>
            <person name="Daum C."/>
            <person name="Ramamoorthy G.K."/>
            <person name="Gryganskyi A."/>
            <person name="Culley D."/>
            <person name="Magnuson J.K."/>
            <person name="James T.Y."/>
            <person name="O'Malley M.A."/>
            <person name="Stajich J.E."/>
            <person name="Spatafora J.W."/>
            <person name="Visel A."/>
            <person name="Grigoriev I.V."/>
        </authorList>
    </citation>
    <scope>NUCLEOTIDE SEQUENCE [LARGE SCALE GENOMIC DNA]</scope>
    <source>
        <strain evidence="6 7">CBS 931.73</strain>
    </source>
</reference>
<dbReference type="STRING" id="1314790.A0A1Y1Y105"/>
<evidence type="ECO:0000313" key="6">
    <source>
        <dbReference type="EMBL" id="ORX91639.1"/>
    </source>
</evidence>
<evidence type="ECO:0000256" key="2">
    <source>
        <dbReference type="ARBA" id="ARBA00022692"/>
    </source>
</evidence>
<keyword evidence="4 5" id="KW-0472">Membrane</keyword>
<organism evidence="6 7">
    <name type="scientific">Basidiobolus meristosporus CBS 931.73</name>
    <dbReference type="NCBI Taxonomy" id="1314790"/>
    <lineage>
        <taxon>Eukaryota</taxon>
        <taxon>Fungi</taxon>
        <taxon>Fungi incertae sedis</taxon>
        <taxon>Zoopagomycota</taxon>
        <taxon>Entomophthoromycotina</taxon>
        <taxon>Basidiobolomycetes</taxon>
        <taxon>Basidiobolales</taxon>
        <taxon>Basidiobolaceae</taxon>
        <taxon>Basidiobolus</taxon>
    </lineage>
</organism>
<feature type="transmembrane region" description="Helical" evidence="5">
    <location>
        <begin position="210"/>
        <end position="229"/>
    </location>
</feature>
<dbReference type="InterPro" id="IPR037185">
    <property type="entry name" value="EmrE-like"/>
</dbReference>
<dbReference type="Proteomes" id="UP000193498">
    <property type="component" value="Unassembled WGS sequence"/>
</dbReference>
<feature type="transmembrane region" description="Helical" evidence="5">
    <location>
        <begin position="236"/>
        <end position="256"/>
    </location>
</feature>
<feature type="transmembrane region" description="Helical" evidence="5">
    <location>
        <begin position="109"/>
        <end position="128"/>
    </location>
</feature>
<dbReference type="GO" id="GO:0015095">
    <property type="term" value="F:magnesium ion transmembrane transporter activity"/>
    <property type="evidence" value="ECO:0007669"/>
    <property type="project" value="InterPro"/>
</dbReference>
<feature type="transmembrane region" description="Helical" evidence="5">
    <location>
        <begin position="268"/>
        <end position="291"/>
    </location>
</feature>
<feature type="transmembrane region" description="Helical" evidence="5">
    <location>
        <begin position="80"/>
        <end position="100"/>
    </location>
</feature>
<comment type="caution">
    <text evidence="6">The sequence shown here is derived from an EMBL/GenBank/DDBJ whole genome shotgun (WGS) entry which is preliminary data.</text>
</comment>
<dbReference type="AlphaFoldDB" id="A0A1Y1Y105"/>
<gene>
    <name evidence="6" type="ORF">K493DRAFT_378351</name>
</gene>
<evidence type="ECO:0000256" key="3">
    <source>
        <dbReference type="ARBA" id="ARBA00022989"/>
    </source>
</evidence>
<evidence type="ECO:0000313" key="7">
    <source>
        <dbReference type="Proteomes" id="UP000193498"/>
    </source>
</evidence>
<feature type="transmembrane region" description="Helical" evidence="5">
    <location>
        <begin position="170"/>
        <end position="190"/>
    </location>
</feature>
<dbReference type="SUPFAM" id="SSF103481">
    <property type="entry name" value="Multidrug resistance efflux transporter EmrE"/>
    <property type="match status" value="1"/>
</dbReference>
<dbReference type="InParanoid" id="A0A1Y1Y105"/>
<dbReference type="PANTHER" id="PTHR12570">
    <property type="match status" value="1"/>
</dbReference>
<evidence type="ECO:0000256" key="4">
    <source>
        <dbReference type="ARBA" id="ARBA00023136"/>
    </source>
</evidence>
<proteinExistence type="predicted"/>
<keyword evidence="2 5" id="KW-0812">Transmembrane</keyword>
<protein>
    <recommendedName>
        <fullName evidence="8">DUF803-domain-containing protein</fullName>
    </recommendedName>
</protein>
<dbReference type="Pfam" id="PF05653">
    <property type="entry name" value="Mg_trans_NIPA"/>
    <property type="match status" value="1"/>
</dbReference>
<dbReference type="EMBL" id="MCFE01000313">
    <property type="protein sequence ID" value="ORX91639.1"/>
    <property type="molecule type" value="Genomic_DNA"/>
</dbReference>
<dbReference type="PANTHER" id="PTHR12570:SF82">
    <property type="entry name" value="NIPA-LIKE PROTEIN 3"/>
    <property type="match status" value="1"/>
</dbReference>
<keyword evidence="7" id="KW-1185">Reference proteome</keyword>